<proteinExistence type="predicted"/>
<gene>
    <name evidence="1" type="ORF">JYU34_022814</name>
</gene>
<sequence>MLLLTPPVTLDVLWWDIIGSGAALLLWEGLRGENLCKKSKVEAETPVRGAILLVSGQPVSLGYFRGTGAALTVRDRGHEETTSSKTTGGGS</sequence>
<comment type="caution">
    <text evidence="1">The sequence shown here is derived from an EMBL/GenBank/DDBJ whole genome shotgun (WGS) entry which is preliminary data.</text>
</comment>
<name>A0ABQ7PQV8_PLUXY</name>
<dbReference type="Proteomes" id="UP000823941">
    <property type="component" value="Unassembled WGS sequence"/>
</dbReference>
<keyword evidence="2" id="KW-1185">Reference proteome</keyword>
<evidence type="ECO:0000313" key="2">
    <source>
        <dbReference type="Proteomes" id="UP000823941"/>
    </source>
</evidence>
<accession>A0ABQ7PQV8</accession>
<protein>
    <submittedName>
        <fullName evidence="1">Uncharacterized protein</fullName>
    </submittedName>
</protein>
<evidence type="ECO:0000313" key="1">
    <source>
        <dbReference type="EMBL" id="KAG7294814.1"/>
    </source>
</evidence>
<reference evidence="1 2" key="1">
    <citation type="submission" date="2021-06" db="EMBL/GenBank/DDBJ databases">
        <title>A haploid diamondback moth (Plutella xylostella L.) genome assembly resolves 31 chromosomes and identifies a diamide resistance mutation.</title>
        <authorList>
            <person name="Ward C.M."/>
            <person name="Perry K.D."/>
            <person name="Baker G."/>
            <person name="Powis K."/>
            <person name="Heckel D.G."/>
            <person name="Baxter S.W."/>
        </authorList>
    </citation>
    <scope>NUCLEOTIDE SEQUENCE [LARGE SCALE GENOMIC DNA]</scope>
    <source>
        <strain evidence="1 2">LV</strain>
        <tissue evidence="1">Single pupa</tissue>
    </source>
</reference>
<dbReference type="EMBL" id="JAHIBW010000143">
    <property type="protein sequence ID" value="KAG7294814.1"/>
    <property type="molecule type" value="Genomic_DNA"/>
</dbReference>
<organism evidence="1 2">
    <name type="scientific">Plutella xylostella</name>
    <name type="common">Diamondback moth</name>
    <name type="synonym">Plutella maculipennis</name>
    <dbReference type="NCBI Taxonomy" id="51655"/>
    <lineage>
        <taxon>Eukaryota</taxon>
        <taxon>Metazoa</taxon>
        <taxon>Ecdysozoa</taxon>
        <taxon>Arthropoda</taxon>
        <taxon>Hexapoda</taxon>
        <taxon>Insecta</taxon>
        <taxon>Pterygota</taxon>
        <taxon>Neoptera</taxon>
        <taxon>Endopterygota</taxon>
        <taxon>Lepidoptera</taxon>
        <taxon>Glossata</taxon>
        <taxon>Ditrysia</taxon>
        <taxon>Yponomeutoidea</taxon>
        <taxon>Plutellidae</taxon>
        <taxon>Plutella</taxon>
    </lineage>
</organism>